<gene>
    <name evidence="1" type="ORF">PEVE_00002716</name>
</gene>
<dbReference type="Proteomes" id="UP001159427">
    <property type="component" value="Unassembled WGS sequence"/>
</dbReference>
<sequence>MSIGTLTCWNLGSRQCTLEFQPSADQSWQSWAKNDLNHAETYPSPYANVHKGQLSKMGGTIGNDSNCTWQVHTQEKRQEDLGKLQAFQKTNCKLSRPQLATPHHEQIGERVRQVDIVNRQAEVCCVTPDRVTKSQMAQVKSAADNNDCFDQMARKV</sequence>
<reference evidence="1 2" key="1">
    <citation type="submission" date="2022-05" db="EMBL/GenBank/DDBJ databases">
        <authorList>
            <consortium name="Genoscope - CEA"/>
            <person name="William W."/>
        </authorList>
    </citation>
    <scope>NUCLEOTIDE SEQUENCE [LARGE SCALE GENOMIC DNA]</scope>
</reference>
<evidence type="ECO:0000313" key="1">
    <source>
        <dbReference type="EMBL" id="CAH3019446.1"/>
    </source>
</evidence>
<proteinExistence type="predicted"/>
<comment type="caution">
    <text evidence="1">The sequence shown here is derived from an EMBL/GenBank/DDBJ whole genome shotgun (WGS) entry which is preliminary data.</text>
</comment>
<evidence type="ECO:0000313" key="2">
    <source>
        <dbReference type="Proteomes" id="UP001159427"/>
    </source>
</evidence>
<name>A0ABN8LQA7_9CNID</name>
<protein>
    <submittedName>
        <fullName evidence="1">Uncharacterized protein</fullName>
    </submittedName>
</protein>
<keyword evidence="2" id="KW-1185">Reference proteome</keyword>
<dbReference type="EMBL" id="CALNXI010000116">
    <property type="protein sequence ID" value="CAH3019446.1"/>
    <property type="molecule type" value="Genomic_DNA"/>
</dbReference>
<accession>A0ABN8LQA7</accession>
<organism evidence="1 2">
    <name type="scientific">Porites evermanni</name>
    <dbReference type="NCBI Taxonomy" id="104178"/>
    <lineage>
        <taxon>Eukaryota</taxon>
        <taxon>Metazoa</taxon>
        <taxon>Cnidaria</taxon>
        <taxon>Anthozoa</taxon>
        <taxon>Hexacorallia</taxon>
        <taxon>Scleractinia</taxon>
        <taxon>Fungiina</taxon>
        <taxon>Poritidae</taxon>
        <taxon>Porites</taxon>
    </lineage>
</organism>